<gene>
    <name evidence="2" type="ORF">RISK_001381</name>
</gene>
<dbReference type="GO" id="GO:0016787">
    <property type="term" value="F:hydrolase activity"/>
    <property type="evidence" value="ECO:0007669"/>
    <property type="project" value="UniProtKB-KW"/>
</dbReference>
<dbReference type="InterPro" id="IPR013976">
    <property type="entry name" value="HDOD"/>
</dbReference>
<dbReference type="Gene3D" id="1.10.3210.10">
    <property type="entry name" value="Hypothetical protein af1432"/>
    <property type="match status" value="1"/>
</dbReference>
<dbReference type="PATRIC" id="fig|595434.4.peg.1326"/>
<dbReference type="PANTHER" id="PTHR33525:SF3">
    <property type="entry name" value="RIBONUCLEASE Y"/>
    <property type="match status" value="1"/>
</dbReference>
<feature type="domain" description="HDOD" evidence="1">
    <location>
        <begin position="26"/>
        <end position="221"/>
    </location>
</feature>
<evidence type="ECO:0000313" key="3">
    <source>
        <dbReference type="Proteomes" id="UP000036367"/>
    </source>
</evidence>
<name>A0A0J1BJ95_RHOIS</name>
<protein>
    <submittedName>
        <fullName evidence="2">Metal dependent phosphohydrolase</fullName>
    </submittedName>
</protein>
<dbReference type="PANTHER" id="PTHR33525">
    <property type="match status" value="1"/>
</dbReference>
<comment type="caution">
    <text evidence="2">The sequence shown here is derived from an EMBL/GenBank/DDBJ whole genome shotgun (WGS) entry which is preliminary data.</text>
</comment>
<dbReference type="EMBL" id="LECT01000014">
    <property type="protein sequence ID" value="KLU06626.1"/>
    <property type="molecule type" value="Genomic_DNA"/>
</dbReference>
<dbReference type="InterPro" id="IPR052340">
    <property type="entry name" value="RNase_Y/CdgJ"/>
</dbReference>
<evidence type="ECO:0000259" key="1">
    <source>
        <dbReference type="PROSITE" id="PS51833"/>
    </source>
</evidence>
<dbReference type="Pfam" id="PF08668">
    <property type="entry name" value="HDOD"/>
    <property type="match status" value="1"/>
</dbReference>
<dbReference type="PROSITE" id="PS51833">
    <property type="entry name" value="HDOD"/>
    <property type="match status" value="1"/>
</dbReference>
<dbReference type="Proteomes" id="UP000036367">
    <property type="component" value="Unassembled WGS sequence"/>
</dbReference>
<reference evidence="2" key="1">
    <citation type="submission" date="2015-05" db="EMBL/GenBank/DDBJ databases">
        <title>Permanent draft genome of Rhodopirellula islandicus K833.</title>
        <authorList>
            <person name="Kizina J."/>
            <person name="Richter M."/>
            <person name="Glockner F.O."/>
            <person name="Harder J."/>
        </authorList>
    </citation>
    <scope>NUCLEOTIDE SEQUENCE [LARGE SCALE GENOMIC DNA]</scope>
    <source>
        <strain evidence="2">K833</strain>
    </source>
</reference>
<dbReference type="STRING" id="595434.RISK_001381"/>
<organism evidence="2 3">
    <name type="scientific">Rhodopirellula islandica</name>
    <dbReference type="NCBI Taxonomy" id="595434"/>
    <lineage>
        <taxon>Bacteria</taxon>
        <taxon>Pseudomonadati</taxon>
        <taxon>Planctomycetota</taxon>
        <taxon>Planctomycetia</taxon>
        <taxon>Pirellulales</taxon>
        <taxon>Pirellulaceae</taxon>
        <taxon>Rhodopirellula</taxon>
    </lineage>
</organism>
<keyword evidence="3" id="KW-1185">Reference proteome</keyword>
<accession>A0A0J1BJ95</accession>
<evidence type="ECO:0000313" key="2">
    <source>
        <dbReference type="EMBL" id="KLU06626.1"/>
    </source>
</evidence>
<proteinExistence type="predicted"/>
<dbReference type="OrthoDB" id="9784953at2"/>
<dbReference type="SUPFAM" id="SSF109604">
    <property type="entry name" value="HD-domain/PDEase-like"/>
    <property type="match status" value="1"/>
</dbReference>
<dbReference type="AlphaFoldDB" id="A0A0J1BJ95"/>
<sequence>MTYEPRSMTSVAESTNLEDVFHVDILPALPHSAISLLQLSQKEEAGPNDFARPIEADPGLMGQVLRFVNSSYFGFSREIMSIPQAITLVGSRAIVNFALWNAVFSVIPNPKFGPFDLKALWQDSLRRAIFARKMGRLLKLESSEDLFAGALLQDMAIPLLLKELPTEYEALVEKRAAEGKRLSGLEQEMFGWNHADAAAILATRWKLPEEFVALIAQHTEIEQLLEMGSEARGAACVALASLLPSCSEKEWHEQEKFTSACKRLSGMTGESLVECMTEVDELTAEFAPLLKLPVPEQSIMSFLAEK</sequence>